<evidence type="ECO:0000256" key="10">
    <source>
        <dbReference type="ARBA" id="ARBA00022914"/>
    </source>
</evidence>
<evidence type="ECO:0000256" key="3">
    <source>
        <dbReference type="ARBA" id="ARBA00017053"/>
    </source>
</evidence>
<name>A0A1G5ASV1_9PAST</name>
<feature type="transmembrane region" description="Helical" evidence="15">
    <location>
        <begin position="94"/>
        <end position="116"/>
    </location>
</feature>
<evidence type="ECO:0000256" key="8">
    <source>
        <dbReference type="ARBA" id="ARBA00022692"/>
    </source>
</evidence>
<protein>
    <recommendedName>
        <fullName evidence="3">Mercuric transport protein MerT</fullName>
    </recommendedName>
    <alternativeName>
        <fullName evidence="13">Mercury ion transport protein</fullName>
    </alternativeName>
</protein>
<dbReference type="EMBL" id="FMUQ01000003">
    <property type="protein sequence ID" value="SCX80870.1"/>
    <property type="molecule type" value="Genomic_DNA"/>
</dbReference>
<evidence type="ECO:0000256" key="4">
    <source>
        <dbReference type="ARBA" id="ARBA00022448"/>
    </source>
</evidence>
<keyword evidence="5" id="KW-0475">Mercuric resistance</keyword>
<evidence type="ECO:0000256" key="1">
    <source>
        <dbReference type="ARBA" id="ARBA00004429"/>
    </source>
</evidence>
<keyword evidence="11 15" id="KW-1133">Transmembrane helix</keyword>
<reference evidence="16 17" key="1">
    <citation type="submission" date="2016-10" db="EMBL/GenBank/DDBJ databases">
        <authorList>
            <person name="Varghese N."/>
            <person name="Submissions S."/>
        </authorList>
    </citation>
    <scope>NUCLEOTIDE SEQUENCE [LARGE SCALE GENOMIC DNA]</scope>
    <source>
        <strain evidence="16 17">DSM 22022</strain>
    </source>
</reference>
<evidence type="ECO:0000256" key="9">
    <source>
        <dbReference type="ARBA" id="ARBA00022723"/>
    </source>
</evidence>
<accession>A0A1G5ASV1</accession>
<evidence type="ECO:0000313" key="16">
    <source>
        <dbReference type="EMBL" id="SCX80870.1"/>
    </source>
</evidence>
<evidence type="ECO:0000256" key="2">
    <source>
        <dbReference type="ARBA" id="ARBA00008224"/>
    </source>
</evidence>
<sequence length="120" mass="13660">MNSPQKSSNAKFWAICTTALTAAVASTLCCIGPLIYLAFGLSSAWLMDLSEYSYLQIPMLIISLGAFSYGFWLLNFSDKIICTKYLSRRTLQILYWIMAPVILFFLSYPYVLPYILELLE</sequence>
<evidence type="ECO:0000313" key="17">
    <source>
        <dbReference type="Proteomes" id="UP000199588"/>
    </source>
</evidence>
<evidence type="ECO:0000256" key="7">
    <source>
        <dbReference type="ARBA" id="ARBA00022519"/>
    </source>
</evidence>
<dbReference type="InterPro" id="IPR003457">
    <property type="entry name" value="Transprt_MerT"/>
</dbReference>
<keyword evidence="6" id="KW-1003">Cell membrane</keyword>
<dbReference type="Gene3D" id="1.10.287.910">
    <property type="entry name" value="bacterial mercury transporter, merf"/>
    <property type="match status" value="1"/>
</dbReference>
<keyword evidence="7" id="KW-0997">Cell inner membrane</keyword>
<comment type="caution">
    <text evidence="16">The sequence shown here is derived from an EMBL/GenBank/DDBJ whole genome shotgun (WGS) entry which is preliminary data.</text>
</comment>
<keyword evidence="12 15" id="KW-0472">Membrane</keyword>
<evidence type="ECO:0000256" key="6">
    <source>
        <dbReference type="ARBA" id="ARBA00022475"/>
    </source>
</evidence>
<evidence type="ECO:0000256" key="15">
    <source>
        <dbReference type="SAM" id="Phobius"/>
    </source>
</evidence>
<keyword evidence="10" id="KW-0476">Mercury</keyword>
<feature type="transmembrane region" description="Helical" evidence="15">
    <location>
        <begin position="12"/>
        <end position="39"/>
    </location>
</feature>
<dbReference type="RefSeq" id="WP_090654056.1">
    <property type="nucleotide sequence ID" value="NZ_CP015031.1"/>
</dbReference>
<evidence type="ECO:0000256" key="11">
    <source>
        <dbReference type="ARBA" id="ARBA00022989"/>
    </source>
</evidence>
<organism evidence="16 17">
    <name type="scientific">Basfia succiniciproducens</name>
    <dbReference type="NCBI Taxonomy" id="653940"/>
    <lineage>
        <taxon>Bacteria</taxon>
        <taxon>Pseudomonadati</taxon>
        <taxon>Pseudomonadota</taxon>
        <taxon>Gammaproteobacteria</taxon>
        <taxon>Pasteurellales</taxon>
        <taxon>Pasteurellaceae</taxon>
        <taxon>Basfia</taxon>
    </lineage>
</organism>
<comment type="subcellular location">
    <subcellularLocation>
        <location evidence="1">Cell inner membrane</location>
        <topology evidence="1">Multi-pass membrane protein</topology>
    </subcellularLocation>
</comment>
<keyword evidence="17" id="KW-1185">Reference proteome</keyword>
<proteinExistence type="inferred from homology"/>
<dbReference type="Pfam" id="PF02411">
    <property type="entry name" value="MerT"/>
    <property type="match status" value="1"/>
</dbReference>
<gene>
    <name evidence="16" type="ORF">SAMN02910354_00436</name>
</gene>
<keyword evidence="4" id="KW-0813">Transport</keyword>
<evidence type="ECO:0000256" key="12">
    <source>
        <dbReference type="ARBA" id="ARBA00023136"/>
    </source>
</evidence>
<evidence type="ECO:0000256" key="5">
    <source>
        <dbReference type="ARBA" id="ARBA00022466"/>
    </source>
</evidence>
<comment type="similarity">
    <text evidence="2">Belongs to the MerT family.</text>
</comment>
<dbReference type="Proteomes" id="UP000199588">
    <property type="component" value="Unassembled WGS sequence"/>
</dbReference>
<comment type="function">
    <text evidence="14">Involved in mercury resistance. Probably transfers a mercuric ion from the periplasmic Hg(2+)-binding protein MerP to the cytoplasmic mercuric reductase MerA.</text>
</comment>
<evidence type="ECO:0000256" key="14">
    <source>
        <dbReference type="ARBA" id="ARBA00045720"/>
    </source>
</evidence>
<evidence type="ECO:0000256" key="13">
    <source>
        <dbReference type="ARBA" id="ARBA00030934"/>
    </source>
</evidence>
<feature type="transmembrane region" description="Helical" evidence="15">
    <location>
        <begin position="54"/>
        <end position="74"/>
    </location>
</feature>
<keyword evidence="9" id="KW-0479">Metal-binding</keyword>
<keyword evidence="8 15" id="KW-0812">Transmembrane</keyword>